<dbReference type="Proteomes" id="UP000593566">
    <property type="component" value="Unassembled WGS sequence"/>
</dbReference>
<protein>
    <submittedName>
        <fullName evidence="2">Uncharacterized protein</fullName>
    </submittedName>
</protein>
<proteinExistence type="predicted"/>
<dbReference type="GeneID" id="59330251"/>
<feature type="compositionally biased region" description="Polar residues" evidence="1">
    <location>
        <begin position="236"/>
        <end position="245"/>
    </location>
</feature>
<evidence type="ECO:0000313" key="3">
    <source>
        <dbReference type="Proteomes" id="UP000593566"/>
    </source>
</evidence>
<name>A0A8H6FBM6_9LECA</name>
<gene>
    <name evidence="2" type="ORF">HO133_001837</name>
</gene>
<evidence type="ECO:0000256" key="1">
    <source>
        <dbReference type="SAM" id="MobiDB-lite"/>
    </source>
</evidence>
<feature type="region of interest" description="Disordered" evidence="1">
    <location>
        <begin position="306"/>
        <end position="386"/>
    </location>
</feature>
<evidence type="ECO:0000313" key="2">
    <source>
        <dbReference type="EMBL" id="KAF6221869.1"/>
    </source>
</evidence>
<accession>A0A8H6FBM6</accession>
<feature type="compositionally biased region" description="Polar residues" evidence="1">
    <location>
        <begin position="306"/>
        <end position="320"/>
    </location>
</feature>
<feature type="region of interest" description="Disordered" evidence="1">
    <location>
        <begin position="164"/>
        <end position="256"/>
    </location>
</feature>
<sequence length="624" mass="69837">MDTSRPLECLAYASERSTRFTKRDQDKHIVFLDDVIAVQSQLEYTSLNISHLMDHYRLIRPQYHEHNSSAARALEVLVQEAKLMTTAVTGDIIVPDVRLLPLHRISYPETARKVLAANPKKKLQKHEMEDLWDGIMYHVFDFEVTLWKQKKNELLSETEYRKLQAGAKTSRKRKRGEISEASGDSDVEVQPAATKAAAQPLHPLSGEVTSATSQGAVTHHDTVGPPPARPVARPINTPQSKSSRQWAPGAIPKTTPASGERALLQADNEPLLAGSGVGTRVVTENTAAPPRVQPFYRAPARAPMIGSNQISQPPAVQVNPSPARGRGRKRRAGSGHRQSVVGQRSRVDSEATLIPIPTRLPRPPTATASTIGATRRRSPPPERIHNPSAETLQQWRAQRIADVGPAKFNEEYNAGIYIPSLDSCPAPDKATNMALKNAPKPKATFLIGVQYTPDHFERMGHTLLDFTKTMVGKNDNKNIPVTRQEVNSHWDMEVHNNLPRDHPMRARLHEQKTSPMVEEFWERRADEGAFMAKHDKQSQTGFHIIKPARTSTERNEHKYAVIMTHEEHVYVIFPDIKALPLRKLSYLDLVPKILAANLTKDLTTKRGIWAVLLNRWPVTIKTPV</sequence>
<dbReference type="AlphaFoldDB" id="A0A8H6FBM6"/>
<dbReference type="RefSeq" id="XP_037151304.1">
    <property type="nucleotide sequence ID" value="XM_037292765.1"/>
</dbReference>
<organism evidence="2 3">
    <name type="scientific">Letharia lupina</name>
    <dbReference type="NCBI Taxonomy" id="560253"/>
    <lineage>
        <taxon>Eukaryota</taxon>
        <taxon>Fungi</taxon>
        <taxon>Dikarya</taxon>
        <taxon>Ascomycota</taxon>
        <taxon>Pezizomycotina</taxon>
        <taxon>Lecanoromycetes</taxon>
        <taxon>OSLEUM clade</taxon>
        <taxon>Lecanoromycetidae</taxon>
        <taxon>Lecanorales</taxon>
        <taxon>Lecanorineae</taxon>
        <taxon>Parmeliaceae</taxon>
        <taxon>Letharia</taxon>
    </lineage>
</organism>
<feature type="compositionally biased region" description="Polar residues" evidence="1">
    <location>
        <begin position="207"/>
        <end position="216"/>
    </location>
</feature>
<comment type="caution">
    <text evidence="2">The sequence shown here is derived from an EMBL/GenBank/DDBJ whole genome shotgun (WGS) entry which is preliminary data.</text>
</comment>
<reference evidence="2 3" key="1">
    <citation type="journal article" date="2020" name="Genomics">
        <title>Complete, high-quality genomes from long-read metagenomic sequencing of two wolf lichen thalli reveals enigmatic genome architecture.</title>
        <authorList>
            <person name="McKenzie S.K."/>
            <person name="Walston R.F."/>
            <person name="Allen J.L."/>
        </authorList>
    </citation>
    <scope>NUCLEOTIDE SEQUENCE [LARGE SCALE GENOMIC DNA]</scope>
    <source>
        <strain evidence="2">WasteWater1</strain>
    </source>
</reference>
<keyword evidence="3" id="KW-1185">Reference proteome</keyword>
<feature type="compositionally biased region" description="Basic residues" evidence="1">
    <location>
        <begin position="325"/>
        <end position="334"/>
    </location>
</feature>
<dbReference type="EMBL" id="JACCJB010000013">
    <property type="protein sequence ID" value="KAF6221869.1"/>
    <property type="molecule type" value="Genomic_DNA"/>
</dbReference>